<organism evidence="2 3">
    <name type="scientific">Parasulfitobacter algicola</name>
    <dbReference type="NCBI Taxonomy" id="2614809"/>
    <lineage>
        <taxon>Bacteria</taxon>
        <taxon>Pseudomonadati</taxon>
        <taxon>Pseudomonadota</taxon>
        <taxon>Alphaproteobacteria</taxon>
        <taxon>Rhodobacterales</taxon>
        <taxon>Roseobacteraceae</taxon>
        <taxon>Parasulfitobacter</taxon>
    </lineage>
</organism>
<dbReference type="InterPro" id="IPR008274">
    <property type="entry name" value="AldOxase/xan_DH_MoCoBD1"/>
</dbReference>
<sequence length="711" mass="75339">MGELKPTRRAFLAGSAGLVLAVSLPRRLRAQSNAQTFVPNAFIRVAPDNTVTVLVKHIEFGQGTWTGLTTMVADEMDADWTQMRAEHAPADASLYANALFGIQGTGGSTATPSSWMPMRQAGAAARAMLVDAAARTWDVPAGEITVSNGVVSHVGSGQSASFGDLATAAADSTAPAEPTLKTSDQFTLIGKNVARIEVPQKTNGTAQFTIDVFRDGMQTVAVAHPPKFGATVGSFDATAALQVSGVNKVEQIPSGVAVYADDTWAAFQGRDALDITWDDANAELRSTEQIMTTWATAARDGGLTAEETGDLDAAMADAAQVIEAEYRFPYLAHASMEPLDAVIEVREDGAEVWTGSQIPTTDQATIAGILGFEPPNVTINTMLTGGSFGRRAQPDNQFVAELAAAAKASGPGNYKLQWSREDDMTGGYYRPLTVHYMQGGLDADGNIVGWRNNVATQSILKGSPFEAMIEGGIDATSIEGSTRMPYVLPNSKVTLATMDSRVPVLWWRSVGHTHTAYATETFLDELLEKGGKDRVQGRLDILSGDAGRDRAVLERVAEISGWQGVDAGNGIARGVALHESFNSYVAMVADVSDDGGQPRVHKVWVAVDCGIAINPSIIEAQVAGAIGYGLSAAMFEEITLLDGGMVDQANYDLYRILRNTEMPEIEVSIMDSSADPTGIGEPGTPPIAPAVGNAWRALTGETPKRLPFVRA</sequence>
<dbReference type="InterPro" id="IPR046867">
    <property type="entry name" value="AldOxase/xan_DH_MoCoBD2"/>
</dbReference>
<dbReference type="PANTHER" id="PTHR47495">
    <property type="entry name" value="ALDEHYDE DEHYDROGENASE"/>
    <property type="match status" value="1"/>
</dbReference>
<feature type="domain" description="Aldehyde oxidase/xanthine dehydrogenase a/b hammerhead" evidence="1">
    <location>
        <begin position="203"/>
        <end position="281"/>
    </location>
</feature>
<dbReference type="PROSITE" id="PS51318">
    <property type="entry name" value="TAT"/>
    <property type="match status" value="1"/>
</dbReference>
<evidence type="ECO:0000259" key="1">
    <source>
        <dbReference type="SMART" id="SM01008"/>
    </source>
</evidence>
<dbReference type="PIRSF" id="PIRSF036389">
    <property type="entry name" value="IOR_B"/>
    <property type="match status" value="1"/>
</dbReference>
<dbReference type="InterPro" id="IPR037165">
    <property type="entry name" value="AldOxase/xan_DH_Mopterin-bd_sf"/>
</dbReference>
<dbReference type="Pfam" id="PF02738">
    <property type="entry name" value="MoCoBD_1"/>
    <property type="match status" value="1"/>
</dbReference>
<reference evidence="2 3" key="1">
    <citation type="submission" date="2020-06" db="EMBL/GenBank/DDBJ databases">
        <title>Sulfitobacter algicola sp. nov., isolated from green algae.</title>
        <authorList>
            <person name="Wang C."/>
        </authorList>
    </citation>
    <scope>NUCLEOTIDE SEQUENCE [LARGE SCALE GENOMIC DNA]</scope>
    <source>
        <strain evidence="2 3">1151</strain>
    </source>
</reference>
<dbReference type="SUPFAM" id="SSF56003">
    <property type="entry name" value="Molybdenum cofactor-binding domain"/>
    <property type="match status" value="2"/>
</dbReference>
<gene>
    <name evidence="2" type="ORF">HRQ87_04020</name>
</gene>
<keyword evidence="3" id="KW-1185">Reference proteome</keyword>
<dbReference type="PANTHER" id="PTHR47495:SF2">
    <property type="entry name" value="ALDEHYDE DEHYDROGENASE"/>
    <property type="match status" value="1"/>
</dbReference>
<dbReference type="Pfam" id="PF20256">
    <property type="entry name" value="MoCoBD_2"/>
    <property type="match status" value="2"/>
</dbReference>
<evidence type="ECO:0000313" key="2">
    <source>
        <dbReference type="EMBL" id="NSX53963.1"/>
    </source>
</evidence>
<dbReference type="Gene3D" id="3.30.365.10">
    <property type="entry name" value="Aldehyde oxidase/xanthine dehydrogenase, molybdopterin binding domain"/>
    <property type="match status" value="4"/>
</dbReference>
<name>A0ABX2IV93_9RHOB</name>
<protein>
    <submittedName>
        <fullName evidence="2">Xanthine dehydrogenase family protein molybdopterin-binding subunit</fullName>
    </submittedName>
</protein>
<proteinExistence type="predicted"/>
<dbReference type="Proteomes" id="UP000777935">
    <property type="component" value="Unassembled WGS sequence"/>
</dbReference>
<accession>A0ABX2IV93</accession>
<comment type="caution">
    <text evidence="2">The sequence shown here is derived from an EMBL/GenBank/DDBJ whole genome shotgun (WGS) entry which is preliminary data.</text>
</comment>
<dbReference type="EMBL" id="JABUFE010000002">
    <property type="protein sequence ID" value="NSX53963.1"/>
    <property type="molecule type" value="Genomic_DNA"/>
</dbReference>
<evidence type="ECO:0000313" key="3">
    <source>
        <dbReference type="Proteomes" id="UP000777935"/>
    </source>
</evidence>
<dbReference type="SMART" id="SM01008">
    <property type="entry name" value="Ald_Xan_dh_C"/>
    <property type="match status" value="1"/>
</dbReference>
<dbReference type="Gene3D" id="3.90.1170.50">
    <property type="entry name" value="Aldehyde oxidase/xanthine dehydrogenase, a/b hammerhead"/>
    <property type="match status" value="1"/>
</dbReference>
<dbReference type="RefSeq" id="WP_174135516.1">
    <property type="nucleotide sequence ID" value="NZ_JABUFE010000002.1"/>
</dbReference>
<dbReference type="InterPro" id="IPR052516">
    <property type="entry name" value="N-heterocyclic_Hydroxylase"/>
</dbReference>
<dbReference type="InterPro" id="IPR006311">
    <property type="entry name" value="TAT_signal"/>
</dbReference>
<dbReference type="InterPro" id="IPR000674">
    <property type="entry name" value="Ald_Oxase/Xan_DH_a/b"/>
</dbReference>
<dbReference type="InterPro" id="IPR012368">
    <property type="entry name" value="OxRdtase_Mopterin-bd_su_IorB"/>
</dbReference>